<keyword evidence="1" id="KW-0479">Metal-binding</keyword>
<dbReference type="AlphaFoldDB" id="A0AAV5KXG7"/>
<dbReference type="Pfam" id="PF00628">
    <property type="entry name" value="PHD"/>
    <property type="match status" value="1"/>
</dbReference>
<dbReference type="PROSITE" id="PS01359">
    <property type="entry name" value="ZF_PHD_1"/>
    <property type="match status" value="1"/>
</dbReference>
<dbReference type="GO" id="GO:0006357">
    <property type="term" value="P:regulation of transcription by RNA polymerase II"/>
    <property type="evidence" value="ECO:0007669"/>
    <property type="project" value="TreeGrafter"/>
</dbReference>
<dbReference type="Proteomes" id="UP001054252">
    <property type="component" value="Unassembled WGS sequence"/>
</dbReference>
<evidence type="ECO:0000256" key="4">
    <source>
        <dbReference type="PROSITE-ProRule" id="PRU00146"/>
    </source>
</evidence>
<evidence type="ECO:0000256" key="3">
    <source>
        <dbReference type="ARBA" id="ARBA00022833"/>
    </source>
</evidence>
<evidence type="ECO:0000259" key="6">
    <source>
        <dbReference type="PROSITE" id="PS50016"/>
    </source>
</evidence>
<reference evidence="7 8" key="1">
    <citation type="journal article" date="2021" name="Commun. Biol.">
        <title>The genome of Shorea leprosula (Dipterocarpaceae) highlights the ecological relevance of drought in aseasonal tropical rainforests.</title>
        <authorList>
            <person name="Ng K.K.S."/>
            <person name="Kobayashi M.J."/>
            <person name="Fawcett J.A."/>
            <person name="Hatakeyama M."/>
            <person name="Paape T."/>
            <person name="Ng C.H."/>
            <person name="Ang C.C."/>
            <person name="Tnah L.H."/>
            <person name="Lee C.T."/>
            <person name="Nishiyama T."/>
            <person name="Sese J."/>
            <person name="O'Brien M.J."/>
            <person name="Copetti D."/>
            <person name="Mohd Noor M.I."/>
            <person name="Ong R.C."/>
            <person name="Putra M."/>
            <person name="Sireger I.Z."/>
            <person name="Indrioko S."/>
            <person name="Kosugi Y."/>
            <person name="Izuno A."/>
            <person name="Isagi Y."/>
            <person name="Lee S.L."/>
            <person name="Shimizu K.K."/>
        </authorList>
    </citation>
    <scope>NUCLEOTIDE SEQUENCE [LARGE SCALE GENOMIC DNA]</scope>
    <source>
        <strain evidence="7">214</strain>
    </source>
</reference>
<dbReference type="PANTHER" id="PTHR46309:SF1">
    <property type="entry name" value="PHD FINGER PROTEIN 12"/>
    <property type="match status" value="1"/>
</dbReference>
<evidence type="ECO:0000256" key="5">
    <source>
        <dbReference type="SAM" id="MobiDB-lite"/>
    </source>
</evidence>
<dbReference type="PROSITE" id="PS50016">
    <property type="entry name" value="ZF_PHD_2"/>
    <property type="match status" value="1"/>
</dbReference>
<dbReference type="SMART" id="SM00249">
    <property type="entry name" value="PHD"/>
    <property type="match status" value="1"/>
</dbReference>
<dbReference type="InterPro" id="IPR011011">
    <property type="entry name" value="Znf_FYVE_PHD"/>
</dbReference>
<dbReference type="EMBL" id="BPVZ01000082">
    <property type="protein sequence ID" value="GKV29376.1"/>
    <property type="molecule type" value="Genomic_DNA"/>
</dbReference>
<gene>
    <name evidence="7" type="ORF">SLEP1_g38311</name>
</gene>
<dbReference type="InterPro" id="IPR013083">
    <property type="entry name" value="Znf_RING/FYVE/PHD"/>
</dbReference>
<evidence type="ECO:0000313" key="7">
    <source>
        <dbReference type="EMBL" id="GKV29376.1"/>
    </source>
</evidence>
<keyword evidence="3" id="KW-0862">Zinc</keyword>
<dbReference type="PANTHER" id="PTHR46309">
    <property type="entry name" value="PHD FINGER PROTEIN 12"/>
    <property type="match status" value="1"/>
</dbReference>
<accession>A0AAV5KXG7</accession>
<organism evidence="7 8">
    <name type="scientific">Rubroshorea leprosula</name>
    <dbReference type="NCBI Taxonomy" id="152421"/>
    <lineage>
        <taxon>Eukaryota</taxon>
        <taxon>Viridiplantae</taxon>
        <taxon>Streptophyta</taxon>
        <taxon>Embryophyta</taxon>
        <taxon>Tracheophyta</taxon>
        <taxon>Spermatophyta</taxon>
        <taxon>Magnoliopsida</taxon>
        <taxon>eudicotyledons</taxon>
        <taxon>Gunneridae</taxon>
        <taxon>Pentapetalae</taxon>
        <taxon>rosids</taxon>
        <taxon>malvids</taxon>
        <taxon>Malvales</taxon>
        <taxon>Dipterocarpaceae</taxon>
        <taxon>Rubroshorea</taxon>
    </lineage>
</organism>
<keyword evidence="2 4" id="KW-0863">Zinc-finger</keyword>
<sequence length="117" mass="12927">MSQKKDAAESPQRKIGADGSFFVCVVCNAKGFLLCCDDCPRTYHLECLTPPLEKVPDGDWKCPKCCAPSLAAPNTTPAQEVTEAGEPQASLHKPEVKELKVYQRRHGKRVVEEKKGR</sequence>
<dbReference type="SUPFAM" id="SSF57903">
    <property type="entry name" value="FYVE/PHD zinc finger"/>
    <property type="match status" value="1"/>
</dbReference>
<dbReference type="Gene3D" id="3.30.40.10">
    <property type="entry name" value="Zinc/RING finger domain, C3HC4 (zinc finger)"/>
    <property type="match status" value="1"/>
</dbReference>
<evidence type="ECO:0000256" key="1">
    <source>
        <dbReference type="ARBA" id="ARBA00022723"/>
    </source>
</evidence>
<name>A0AAV5KXG7_9ROSI</name>
<comment type="caution">
    <text evidence="7">The sequence shown here is derived from an EMBL/GenBank/DDBJ whole genome shotgun (WGS) entry which is preliminary data.</text>
</comment>
<evidence type="ECO:0000313" key="8">
    <source>
        <dbReference type="Proteomes" id="UP001054252"/>
    </source>
</evidence>
<proteinExistence type="predicted"/>
<evidence type="ECO:0000256" key="2">
    <source>
        <dbReference type="ARBA" id="ARBA00022771"/>
    </source>
</evidence>
<feature type="region of interest" description="Disordered" evidence="5">
    <location>
        <begin position="76"/>
        <end position="98"/>
    </location>
</feature>
<dbReference type="GO" id="GO:0005634">
    <property type="term" value="C:nucleus"/>
    <property type="evidence" value="ECO:0007669"/>
    <property type="project" value="TreeGrafter"/>
</dbReference>
<dbReference type="InterPro" id="IPR001965">
    <property type="entry name" value="Znf_PHD"/>
</dbReference>
<protein>
    <recommendedName>
        <fullName evidence="6">PHD-type domain-containing protein</fullName>
    </recommendedName>
</protein>
<dbReference type="InterPro" id="IPR042163">
    <property type="entry name" value="PHF12"/>
</dbReference>
<dbReference type="InterPro" id="IPR019786">
    <property type="entry name" value="Zinc_finger_PHD-type_CS"/>
</dbReference>
<keyword evidence="8" id="KW-1185">Reference proteome</keyword>
<dbReference type="GO" id="GO:0008270">
    <property type="term" value="F:zinc ion binding"/>
    <property type="evidence" value="ECO:0007669"/>
    <property type="project" value="UniProtKB-KW"/>
</dbReference>
<feature type="domain" description="PHD-type" evidence="6">
    <location>
        <begin position="21"/>
        <end position="68"/>
    </location>
</feature>
<dbReference type="InterPro" id="IPR019787">
    <property type="entry name" value="Znf_PHD-finger"/>
</dbReference>
<dbReference type="GO" id="GO:0003714">
    <property type="term" value="F:transcription corepressor activity"/>
    <property type="evidence" value="ECO:0007669"/>
    <property type="project" value="InterPro"/>
</dbReference>